<sequence length="773" mass="83546">MAFTVKKIAVAVGALALVSCAPAWADRTTDQVAMAASGRFDQLEKVLEEQAAQGPLDTRDRHALCYAYSKTKRYTQLMACLDQLAILLQKGGDKSTRLFALEDATPALGQMRAEALLDLGQYDAAIKIGRANVAWLEEDQSDDLDMVYNSMAAVAIGYALNGEKAKGHEIVERMVKGKGSMFSAYSSAKALAIARACMALGDWQGVLDALNSDKLFAVNIFLDKLFSGSFLTGVNNWVWVELPRAFMLNKALLETGRLDQAKAGFDRVLALPQVKENGEIYWMLLSERARIAEQAGDKAAALAWLKQAIDEVEEQRASINTETSKIGFVGDKQALYARAIALALALKQADTAYELMERGKSRALVDLLAARSGGATLTGRSADSARLLKSYQLAAERAAAQLPVDMARAGNGESRSAARQQVLQLKASDPALASLVSVGALSLADVRRYLRPNEVLVEYYQHGGQLNVVAVSAGEVQSAVIDGANLDRDVRAFRSQIEAQQAGALAAGQALYSKLLAPVGSLIAGRHLVIVPHGALHYLPFAALHDGKEYLPAAHQLRFLPSASVQQYLRPPRPAKMDSMLVFGNPDLGNPQLDLPAAEEEARKISSMLPGSRLLTRAVASESAFKDVAPQFRFLHVAAHGQFRADVPLQSRLALAADKKNDGSLTVAEIYGLQLDADLVTLSACETGLNRAMHGDDLIGMTRGFLYAGSSNIIASLWEVDDEATAELMVTFYEKLRAGEGKAQALQEAQQALWKKFPEPRYWAAFYLTGQGA</sequence>
<evidence type="ECO:0000313" key="4">
    <source>
        <dbReference type="Proteomes" id="UP000484015"/>
    </source>
</evidence>
<dbReference type="OrthoDB" id="9771112at2"/>
<dbReference type="PROSITE" id="PS51257">
    <property type="entry name" value="PROKAR_LIPOPROTEIN"/>
    <property type="match status" value="1"/>
</dbReference>
<keyword evidence="1" id="KW-0732">Signal</keyword>
<gene>
    <name evidence="3" type="ORF">GM668_28240</name>
</gene>
<dbReference type="Gene3D" id="1.25.40.10">
    <property type="entry name" value="Tetratricopeptide repeat domain"/>
    <property type="match status" value="1"/>
</dbReference>
<evidence type="ECO:0000313" key="3">
    <source>
        <dbReference type="EMBL" id="MTW05975.1"/>
    </source>
</evidence>
<organism evidence="3 4">
    <name type="scientific">Pseudoduganella ginsengisoli</name>
    <dbReference type="NCBI Taxonomy" id="1462440"/>
    <lineage>
        <taxon>Bacteria</taxon>
        <taxon>Pseudomonadati</taxon>
        <taxon>Pseudomonadota</taxon>
        <taxon>Betaproteobacteria</taxon>
        <taxon>Burkholderiales</taxon>
        <taxon>Oxalobacteraceae</taxon>
        <taxon>Telluria group</taxon>
        <taxon>Pseudoduganella</taxon>
    </lineage>
</organism>
<feature type="chain" id="PRO_5026728400" evidence="1">
    <location>
        <begin position="26"/>
        <end position="773"/>
    </location>
</feature>
<accession>A0A6L6Q8M6</accession>
<dbReference type="AlphaFoldDB" id="A0A6L6Q8M6"/>
<dbReference type="RefSeq" id="WP_155442318.1">
    <property type="nucleotide sequence ID" value="NZ_WNLA01000034.1"/>
</dbReference>
<dbReference type="Pfam" id="PF12770">
    <property type="entry name" value="CHAT"/>
    <property type="match status" value="1"/>
</dbReference>
<dbReference type="EMBL" id="WNLA01000034">
    <property type="protein sequence ID" value="MTW05975.1"/>
    <property type="molecule type" value="Genomic_DNA"/>
</dbReference>
<comment type="caution">
    <text evidence="3">The sequence shown here is derived from an EMBL/GenBank/DDBJ whole genome shotgun (WGS) entry which is preliminary data.</text>
</comment>
<evidence type="ECO:0000256" key="1">
    <source>
        <dbReference type="SAM" id="SignalP"/>
    </source>
</evidence>
<dbReference type="InterPro" id="IPR024983">
    <property type="entry name" value="CHAT_dom"/>
</dbReference>
<name>A0A6L6Q8M6_9BURK</name>
<dbReference type="Proteomes" id="UP000484015">
    <property type="component" value="Unassembled WGS sequence"/>
</dbReference>
<feature type="domain" description="CHAT" evidence="2">
    <location>
        <begin position="506"/>
        <end position="771"/>
    </location>
</feature>
<reference evidence="3 4" key="1">
    <citation type="submission" date="2019-11" db="EMBL/GenBank/DDBJ databases">
        <title>Type strains purchased from KCTC, JCM and DSMZ.</title>
        <authorList>
            <person name="Lu H."/>
        </authorList>
    </citation>
    <scope>NUCLEOTIDE SEQUENCE [LARGE SCALE GENOMIC DNA]</scope>
    <source>
        <strain evidence="3 4">KCTC 42409</strain>
    </source>
</reference>
<proteinExistence type="predicted"/>
<dbReference type="PANTHER" id="PTHR10098:SF108">
    <property type="entry name" value="TETRATRICOPEPTIDE REPEAT PROTEIN 28"/>
    <property type="match status" value="1"/>
</dbReference>
<feature type="signal peptide" evidence="1">
    <location>
        <begin position="1"/>
        <end position="25"/>
    </location>
</feature>
<dbReference type="InterPro" id="IPR011990">
    <property type="entry name" value="TPR-like_helical_dom_sf"/>
</dbReference>
<dbReference type="PANTHER" id="PTHR10098">
    <property type="entry name" value="RAPSYN-RELATED"/>
    <property type="match status" value="1"/>
</dbReference>
<protein>
    <submittedName>
        <fullName evidence="3">CHAT domain-containing protein</fullName>
    </submittedName>
</protein>
<keyword evidence="4" id="KW-1185">Reference proteome</keyword>
<evidence type="ECO:0000259" key="2">
    <source>
        <dbReference type="Pfam" id="PF12770"/>
    </source>
</evidence>